<keyword evidence="2" id="KW-1185">Reference proteome</keyword>
<reference evidence="3" key="1">
    <citation type="submission" date="2016-11" db="UniProtKB">
        <authorList>
            <consortium name="WormBaseParasite"/>
        </authorList>
    </citation>
    <scope>IDENTIFICATION</scope>
</reference>
<sequence>MLNVLDRLGIESECGELGHSNHLKGRTNREIREAGKKGNESNAKADLLHTTFIPQT</sequence>
<name>A0A1I7W8U0_HETBA</name>
<proteinExistence type="predicted"/>
<organism evidence="2 3">
    <name type="scientific">Heterorhabditis bacteriophora</name>
    <name type="common">Entomopathogenic nematode worm</name>
    <dbReference type="NCBI Taxonomy" id="37862"/>
    <lineage>
        <taxon>Eukaryota</taxon>
        <taxon>Metazoa</taxon>
        <taxon>Ecdysozoa</taxon>
        <taxon>Nematoda</taxon>
        <taxon>Chromadorea</taxon>
        <taxon>Rhabditida</taxon>
        <taxon>Rhabditina</taxon>
        <taxon>Rhabditomorpha</taxon>
        <taxon>Strongyloidea</taxon>
        <taxon>Heterorhabditidae</taxon>
        <taxon>Heterorhabditis</taxon>
    </lineage>
</organism>
<evidence type="ECO:0000256" key="1">
    <source>
        <dbReference type="SAM" id="MobiDB-lite"/>
    </source>
</evidence>
<evidence type="ECO:0000313" key="2">
    <source>
        <dbReference type="Proteomes" id="UP000095283"/>
    </source>
</evidence>
<dbReference type="AlphaFoldDB" id="A0A1I7W8U0"/>
<dbReference type="Proteomes" id="UP000095283">
    <property type="component" value="Unplaced"/>
</dbReference>
<dbReference type="WBParaSite" id="Hba_01056">
    <property type="protein sequence ID" value="Hba_01056"/>
    <property type="gene ID" value="Hba_01056"/>
</dbReference>
<protein>
    <submittedName>
        <fullName evidence="3">Transposase</fullName>
    </submittedName>
</protein>
<evidence type="ECO:0000313" key="3">
    <source>
        <dbReference type="WBParaSite" id="Hba_01056"/>
    </source>
</evidence>
<accession>A0A1I7W8U0</accession>
<feature type="region of interest" description="Disordered" evidence="1">
    <location>
        <begin position="34"/>
        <end position="56"/>
    </location>
</feature>